<proteinExistence type="predicted"/>
<dbReference type="EMBL" id="CM020618">
    <property type="protein sequence ID" value="KAK1859673.1"/>
    <property type="molecule type" value="Genomic_DNA"/>
</dbReference>
<dbReference type="Proteomes" id="UP000798662">
    <property type="component" value="Chromosome 1"/>
</dbReference>
<comment type="caution">
    <text evidence="1">The sequence shown here is derived from an EMBL/GenBank/DDBJ whole genome shotgun (WGS) entry which is preliminary data.</text>
</comment>
<evidence type="ECO:0000313" key="1">
    <source>
        <dbReference type="EMBL" id="KAK1859673.1"/>
    </source>
</evidence>
<sequence>MDAPDGGSGATVAAAAAAAAADPVGAPLRAILRSLMDALSSPTTDSVLATELLSLLQNTAKQRPSSFDAVAPLVARLVGVLIDGRLHSRHCGAAHTVVALAEVLVGKGAAAVVNALVRDVAAGAVAVASGKVGQPGGDATDASGGDVVTDAASPPPPRLPEFLPRFAAAATAAGELDHEPTSWPTSPLPPPPTSGSAAASPLLRLLLLFLPSWSSPAAALRVWEVAVEEAHPALAAAASAPALALGTAGARAAVDAAWLGEAAADAPAGPRGGLGGSADASAAAGLSYTVWVPLLTPPLGEAAGRGCSGDGGAGGWSATAFPTVTASVDADSVGTPPPWASVLADPRAWSLDGYPPSAGPSAAAAVVASALRVLGRVLAAEPPASPAATIAVAALASPPGVAAAARVPGAVLPAVAASVERLAITAGVAAPSVAMRLATDLLLPSLGRSDRRAGGGGGGEEETVRAAVLAAMRALLGRLAVMPSLPAGEAGSGASLAVPEALTGAATRPPAAKRRRVNMGEAGVGEVPPLEASLLHAGVDAYGSPSSLHLCDTALYAGLESQVAALAGRGRSVALVRDEPTLRALAGLCQLLEPPSKGSRMLGGGSLGSATNPGASPGGGGGVCGVQGVSCARLTALRSTLRGVAVGALVGFRDSVPGTIAAVVVAMLATSVLRLGGGSGSEGGGGDRVPAPGVALHAVAPVLMACLAAVTTGAASDAAGTVADADADAAVAVDEDAPALGDRAAAVTRLVAGAFLALPRPPPGTPVGRADAEALLSAARQLLSTAWDGGGRNRGTLLAAGLTSLAGVAAAAASTAPGGGDAELLAAAAAEADASLPRLLALLDSAEAGVAETAHAALPCLVCVSARCPAAAYTLFIHEGGAGPAGMLPADAHSGAAATATWDGVLGAVDATLGADKALGAAATRSIPSLIVAYGRLLYHAPPGRVAALGGRATSLSMACIRGLWLSVVGSVSYASALTLQAVLACAAELSPERDRVEGEAGSSHASRPGGPGGPGRSRSASLGRRSASPAPDGSVVLLDSHGSAAVGAPASHSAELSATSSRPSNGGGSGGGGAIQDALISELRAALATADLGAASVATTADGGGGGCRGRGRSPPGREAALARRYVLAAFGWLTRVSAPVDVPLIALDVLLRAAVAEAAALRSWLGDGRGMAVPAQLRALPAHAELVAWAASPVGRARLGGGADVVAEEWGLDWAPVAGLVGDVGAAAATAAATAAGRDGAAGGGSGADAAAASAALSCGVAVVHGCRRPSGMLPGSGAAGRGGGAVGRLPRVLAAWLPDLLTRTGLLGTMLDDDGFAAGLASLLDRPLPDLWASLPALWLPTILAAADGAALERLAGKLATTPRELIVKHMADALAGAYMLQTARRKAALGLIVRAARQKGEDLLDNYASAVVTRLVAALGTPRTSAARRALDSLSLRVPMGPPYRGTGIAGLLALHFMAVWESLNGALFAPRATPAERAVVFGRLDAVLRLVAPHLHLFVPKVMATLKLALDARNLGAPPPQPPFRSVAARHVPPSAGVGALLGLALGVWATFLNTLGPRHASRYLRAICVVLVPHLDSHVGVIAPALRQLLVDGRSELRAQLTDIGFILKASLPLGAAGGDGGRGGGSDGGGTSIHPDLTAIHAIIREELGGAPHPNSGDIGAALTDVAAMVAAAAREEATLVRRHTLDRAATLLRAHRADVHAPLLALSAGDDKAAPAVTAIAAIVDGLVAGCMDETPANAMAAARCLGELGAIDPALLGLVEYAGAGASGGCSPSNRGETRRGRTKFRMPDSRPTRRMALVSDLLTLHLVPALRGGERATGGSRTVAAGYAIQELLRLVGCTAATPAAALALPRSRRLEVGRAVDDIAVPEGDGRGGGAVAPRLGMGTREAGALAELAAAFWQRLPDHTALAVQPYLSTAYSYRTDEMAPGGAASEAVATGEPACVRALRVRSVPIGKTLWHVGVAPADWVCLLACRLIDYLDRRGHPVPAAADVRRAAGAAAAARGESHPPPPREVLGPVLRAARFVARYDYATALYLLPVVIAEVAEEDDLDVVQRTLVAARATPDATCAGPACAGRCAPPDARPGRDFVAAEFSYALRGGGAECVQVVFHVLDALRRWREQARGKSAGLSGGRGGAMAAAAAAAAGVANPLAPLADLGVSSVVSMWELATAAANVAAYPRALLYAEQRVRRRRPVVWAWAPLTFRDDSAAAEGDWTFIQRLYAAMEEADGLTGVAALRTASSLSEQLLDAEASGADETALILHQRSIAEAPADIGRQTGYLRCLAALGHWETVLMHTELLGLGRGVRERAAGGGEAVMDATSRTKGAPEPLRAVAAAFGVEAAWRLGRWDRLADEAPLAPPPLAVASAAGVAAGGATHPWGLAAGAPATGDGPGLVGGGWEAAYQTAVGRMFVALRRRDAPGLASWADAARAALMGPASSAAANHYVCLYPYVRALHLVAEVEDALPAADNVRSLPRLGSLRARLDVTAPSLRCREPLLSARRVAAEAVDDRPGAAAAAAALAAAARAAGSLRMAAVAALAAADAGGEPGALALEEAALAHARGDTAGGLRVLDAEIGRLSAAVETAADELSTARSARRAAVRAAWAAARTALGTAHLTAGRWVEASRSLPPSAVLAHYKAAQRSLPGDEEPLYTLARYYDTLLREAAKAGIYTPGDYLPEAARSRAAGARAPSLEAGTLASPYEYYPTVIEAYAAALRLGSQHLFQALPRILTLWFQFYEESPEEAAASAAAAAAASAARRAAGRSGRASSSSTAAGGGGASAASPFPRHNKCRAPAIEPVMHDAVAAALQSLPCYMWMTAIPQLLSRVLHPHDGVRANVAELLAVVLATYPDQALWHILPPSVKPDTGGRSEAINGVLNSSVRVACAGGGSTVLGAFGVGGRLPAGVRPPSRRPVSAAGVEARDALVLTLTAGRKLLRELISVCETAPEPGRARSHASRTLLPTLTKLLPIDVLVPTQAALTVALPGVAAAAAATAIDAGGSVDVEPTPPVHVPFASDARVTFVGLEESVLVMSSLMKPKRVGFWGSDGCLYRFLFKREDRGDMRKDARLMEFNGVVNRLLRLDAPAAQRRLRLRTYAVLPLTDECGLLEWVEDVETLRTVVNREHVDAGYSTSSVELKAAYESYEKRKLPTRQFFEEWALPRLPPILHRFFLRRFLEPSAWHAARTRWTRSAAVWSMTGYVVGLGDRHGENILLDTTSGECVHVDFACLFERGLTLRIPEVVPFRLTPNVVDGMGVLGVEGPFRVAAETVLRVLRGNREALMSVLETFLHDPLVEWTPSRGAAAASAPGDSLAERAAAARRAQQAHAVRSLKAIDLKLLGVEGGGLPLSADGQVRRLINEAASPDKLAAMYIWWMGFL</sequence>
<keyword evidence="2" id="KW-1185">Reference proteome</keyword>
<name>A0ACC3BP37_PYRYE</name>
<evidence type="ECO:0000313" key="2">
    <source>
        <dbReference type="Proteomes" id="UP000798662"/>
    </source>
</evidence>
<reference evidence="1" key="1">
    <citation type="submission" date="2019-11" db="EMBL/GenBank/DDBJ databases">
        <title>Nori genome reveals adaptations in red seaweeds to the harsh intertidal environment.</title>
        <authorList>
            <person name="Wang D."/>
            <person name="Mao Y."/>
        </authorList>
    </citation>
    <scope>NUCLEOTIDE SEQUENCE</scope>
    <source>
        <tissue evidence="1">Gametophyte</tissue>
    </source>
</reference>
<gene>
    <name evidence="1" type="ORF">I4F81_002266</name>
</gene>
<protein>
    <submittedName>
        <fullName evidence="1">Uncharacterized protein</fullName>
    </submittedName>
</protein>
<organism evidence="1 2">
    <name type="scientific">Pyropia yezoensis</name>
    <name type="common">Susabi-nori</name>
    <name type="synonym">Porphyra yezoensis</name>
    <dbReference type="NCBI Taxonomy" id="2788"/>
    <lineage>
        <taxon>Eukaryota</taxon>
        <taxon>Rhodophyta</taxon>
        <taxon>Bangiophyceae</taxon>
        <taxon>Bangiales</taxon>
        <taxon>Bangiaceae</taxon>
        <taxon>Pyropia</taxon>
    </lineage>
</organism>
<accession>A0ACC3BP37</accession>